<proteinExistence type="predicted"/>
<organism evidence="2 3">
    <name type="scientific">Marchantia polymorpha subsp. ruderalis</name>
    <dbReference type="NCBI Taxonomy" id="1480154"/>
    <lineage>
        <taxon>Eukaryota</taxon>
        <taxon>Viridiplantae</taxon>
        <taxon>Streptophyta</taxon>
        <taxon>Embryophyta</taxon>
        <taxon>Marchantiophyta</taxon>
        <taxon>Marchantiopsida</taxon>
        <taxon>Marchantiidae</taxon>
        <taxon>Marchantiales</taxon>
        <taxon>Marchantiaceae</taxon>
        <taxon>Marchantia</taxon>
    </lineage>
</organism>
<dbReference type="EMBL" id="LVLJ01000705">
    <property type="protein sequence ID" value="OAE32908.1"/>
    <property type="molecule type" value="Genomic_DNA"/>
</dbReference>
<comment type="caution">
    <text evidence="2">The sequence shown here is derived from an EMBL/GenBank/DDBJ whole genome shotgun (WGS) entry which is preliminary data.</text>
</comment>
<protein>
    <submittedName>
        <fullName evidence="2">Uncharacterized protein</fullName>
    </submittedName>
</protein>
<evidence type="ECO:0000313" key="2">
    <source>
        <dbReference type="EMBL" id="OAE32908.1"/>
    </source>
</evidence>
<keyword evidence="3" id="KW-1185">Reference proteome</keyword>
<reference evidence="2" key="1">
    <citation type="submission" date="2016-03" db="EMBL/GenBank/DDBJ databases">
        <title>Mechanisms controlling the formation of the plant cell surface in tip-growing cells are functionally conserved among land plants.</title>
        <authorList>
            <person name="Honkanen S."/>
            <person name="Jones V.A."/>
            <person name="Morieri G."/>
            <person name="Champion C."/>
            <person name="Hetherington A.J."/>
            <person name="Kelly S."/>
            <person name="Saint-Marcoux D."/>
            <person name="Proust H."/>
            <person name="Prescott H."/>
            <person name="Dolan L."/>
        </authorList>
    </citation>
    <scope>NUCLEOTIDE SEQUENCE [LARGE SCALE GENOMIC DNA]</scope>
    <source>
        <tissue evidence="2">Whole gametophyte</tissue>
    </source>
</reference>
<evidence type="ECO:0000313" key="3">
    <source>
        <dbReference type="Proteomes" id="UP000077202"/>
    </source>
</evidence>
<sequence>MVVSEATGFGTTWCFHSEEHTLFIHGAVCPSTRSGGKGGGAGGRRDSGSFRQQSNTAVHVREDISRTKESTLRPVRIFRFGAVPFSPGLPEDFDGDRLSSHHETLQPQLQLQLRNDFHCMIPAARSEASLEFRASTFSEDIQLMDLVRYVSELSEMD</sequence>
<name>A0A176WI57_MARPO</name>
<feature type="region of interest" description="Disordered" evidence="1">
    <location>
        <begin position="33"/>
        <end position="61"/>
    </location>
</feature>
<evidence type="ECO:0000256" key="1">
    <source>
        <dbReference type="SAM" id="MobiDB-lite"/>
    </source>
</evidence>
<gene>
    <name evidence="2" type="ORF">AXG93_399s1170</name>
</gene>
<accession>A0A176WI57</accession>
<dbReference type="AlphaFoldDB" id="A0A176WI57"/>
<dbReference type="Proteomes" id="UP000077202">
    <property type="component" value="Unassembled WGS sequence"/>
</dbReference>